<evidence type="ECO:0008006" key="5">
    <source>
        <dbReference type="Google" id="ProtNLM"/>
    </source>
</evidence>
<feature type="compositionally biased region" description="Low complexity" evidence="1">
    <location>
        <begin position="30"/>
        <end position="44"/>
    </location>
</feature>
<dbReference type="EMBL" id="CP020953">
    <property type="protein sequence ID" value="AWI05816.1"/>
    <property type="molecule type" value="Genomic_DNA"/>
</dbReference>
<accession>A0A2U8DSQ3</accession>
<name>A0A2U8DSQ3_9CLOT</name>
<feature type="signal peptide" evidence="2">
    <location>
        <begin position="1"/>
        <end position="25"/>
    </location>
</feature>
<dbReference type="PROSITE" id="PS51257">
    <property type="entry name" value="PROKAR_LIPOPROTEIN"/>
    <property type="match status" value="1"/>
</dbReference>
<keyword evidence="2" id="KW-0732">Signal</keyword>
<dbReference type="OrthoDB" id="1933038at2"/>
<evidence type="ECO:0000256" key="1">
    <source>
        <dbReference type="SAM" id="MobiDB-lite"/>
    </source>
</evidence>
<dbReference type="RefSeq" id="WP_032077026.1">
    <property type="nucleotide sequence ID" value="NZ_CP020953.1"/>
</dbReference>
<dbReference type="AlphaFoldDB" id="A0A2U8DSQ3"/>
<feature type="region of interest" description="Disordered" evidence="1">
    <location>
        <begin position="30"/>
        <end position="61"/>
    </location>
</feature>
<reference evidence="4" key="1">
    <citation type="submission" date="2017-04" db="EMBL/GenBank/DDBJ databases">
        <authorList>
            <person name="Song Y."/>
            <person name="Cho B.-K."/>
        </authorList>
    </citation>
    <scope>NUCLEOTIDE SEQUENCE [LARGE SCALE GENOMIC DNA]</scope>
    <source>
        <strain evidence="4">SL1</strain>
    </source>
</reference>
<feature type="chain" id="PRO_5038786025" description="Lipoprotein" evidence="2">
    <location>
        <begin position="26"/>
        <end position="162"/>
    </location>
</feature>
<evidence type="ECO:0000313" key="3">
    <source>
        <dbReference type="EMBL" id="AWI05816.1"/>
    </source>
</evidence>
<feature type="compositionally biased region" description="Low complexity" evidence="1">
    <location>
        <begin position="148"/>
        <end position="162"/>
    </location>
</feature>
<proteinExistence type="predicted"/>
<evidence type="ECO:0000313" key="4">
    <source>
        <dbReference type="Proteomes" id="UP000244910"/>
    </source>
</evidence>
<protein>
    <recommendedName>
        <fullName evidence="5">Lipoprotein</fullName>
    </recommendedName>
</protein>
<gene>
    <name evidence="3" type="ORF">B9W14_15345</name>
</gene>
<organism evidence="3 4">
    <name type="scientific">Clostridium drakei</name>
    <dbReference type="NCBI Taxonomy" id="332101"/>
    <lineage>
        <taxon>Bacteria</taxon>
        <taxon>Bacillati</taxon>
        <taxon>Bacillota</taxon>
        <taxon>Clostridia</taxon>
        <taxon>Eubacteriales</taxon>
        <taxon>Clostridiaceae</taxon>
        <taxon>Clostridium</taxon>
    </lineage>
</organism>
<feature type="region of interest" description="Disordered" evidence="1">
    <location>
        <begin position="84"/>
        <end position="162"/>
    </location>
</feature>
<sequence length="162" mass="17516">MKKHTFLSKTVTCLLVLGVSMTLFAGCQSSNNSGNTNNTTQSTKKQNKNKLSAEQMKKKVQDSIQPLVTAGTITQAQADKIIAAYEARPAGNGQKNKPQDNQQSSQQESTQNKQKFNPLSKLVSDGTITQAQADAVTQKMKENSTHKNNGQSSQNNNGQSSN</sequence>
<dbReference type="Proteomes" id="UP000244910">
    <property type="component" value="Chromosome"/>
</dbReference>
<dbReference type="KEGG" id="cdrk:B9W14_15345"/>
<keyword evidence="4" id="KW-1185">Reference proteome</keyword>
<feature type="compositionally biased region" description="Low complexity" evidence="1">
    <location>
        <begin position="94"/>
        <end position="115"/>
    </location>
</feature>
<evidence type="ECO:0000256" key="2">
    <source>
        <dbReference type="SAM" id="SignalP"/>
    </source>
</evidence>